<dbReference type="PANTHER" id="PTHR30250">
    <property type="entry name" value="PST FAMILY PREDICTED COLANIC ACID TRANSPORTER"/>
    <property type="match status" value="1"/>
</dbReference>
<feature type="transmembrane region" description="Helical" evidence="6">
    <location>
        <begin position="397"/>
        <end position="420"/>
    </location>
</feature>
<feature type="transmembrane region" description="Helical" evidence="6">
    <location>
        <begin position="90"/>
        <end position="113"/>
    </location>
</feature>
<evidence type="ECO:0000313" key="8">
    <source>
        <dbReference type="Proteomes" id="UP000823915"/>
    </source>
</evidence>
<evidence type="ECO:0000256" key="6">
    <source>
        <dbReference type="SAM" id="Phobius"/>
    </source>
</evidence>
<evidence type="ECO:0000256" key="4">
    <source>
        <dbReference type="ARBA" id="ARBA00022989"/>
    </source>
</evidence>
<feature type="transmembrane region" description="Helical" evidence="6">
    <location>
        <begin position="491"/>
        <end position="513"/>
    </location>
</feature>
<proteinExistence type="predicted"/>
<dbReference type="GO" id="GO:0005886">
    <property type="term" value="C:plasma membrane"/>
    <property type="evidence" value="ECO:0007669"/>
    <property type="project" value="UniProtKB-SubCell"/>
</dbReference>
<feature type="transmembrane region" description="Helical" evidence="6">
    <location>
        <begin position="185"/>
        <end position="209"/>
    </location>
</feature>
<evidence type="ECO:0000256" key="5">
    <source>
        <dbReference type="ARBA" id="ARBA00023136"/>
    </source>
</evidence>
<reference evidence="7" key="2">
    <citation type="submission" date="2021-04" db="EMBL/GenBank/DDBJ databases">
        <authorList>
            <person name="Gilroy R."/>
        </authorList>
    </citation>
    <scope>NUCLEOTIDE SEQUENCE</scope>
    <source>
        <strain evidence="7">1282</strain>
    </source>
</reference>
<dbReference type="AlphaFoldDB" id="A0A9D1YCP1"/>
<dbReference type="PANTHER" id="PTHR30250:SF21">
    <property type="entry name" value="LIPID II FLIPPASE MURJ"/>
    <property type="match status" value="1"/>
</dbReference>
<keyword evidence="2" id="KW-1003">Cell membrane</keyword>
<dbReference type="InterPro" id="IPR002797">
    <property type="entry name" value="Polysacc_synth"/>
</dbReference>
<comment type="caution">
    <text evidence="7">The sequence shown here is derived from an EMBL/GenBank/DDBJ whole genome shotgun (WGS) entry which is preliminary data.</text>
</comment>
<evidence type="ECO:0000256" key="3">
    <source>
        <dbReference type="ARBA" id="ARBA00022692"/>
    </source>
</evidence>
<dbReference type="PIRSF" id="PIRSF038958">
    <property type="entry name" value="PG_synth_SpoVB"/>
    <property type="match status" value="1"/>
</dbReference>
<sequence length="543" mass="57954">MAREKKQSFVVGAAILSASTLLVKVLGLLFSIPLANVIDDRAMSYFYTAYDIFGVFLVLSTAGLPVAVSRMVGTAYAQGRQKEADRVFSVAFWLFFSIGLLGCLAMFFGAAPIARFSGNPRADKAVMALAPTMFFISIMSALRGYFQGRSNMVPTAVSQIIEATTKVVIGVGLASFIISRYDDDAWAAVGAITGVSISAGLGTLYLVCYKLRQNRLDKRERAGEDLAAAPRRELLMNLIRFAVPITLGSCFLSLLDFVDSAILMDRLQNGAGFALDAAEAMKGVLGHARKFFDLPGSFVVPISTSLLPVLSGAVAAKDQRSVDHITAISMRLTLLISIPASVGMCIFSDPICQLLLANKPDTAAQAAPLLAVLSLAIFLNSTLFTTNAILQSFGKPILPVLHMAAGGVVKIALSFVLIGVPEINAMGSSVSTVCSYLLIMVLNLWSIRGLMPQMPSFLGMALPMAGSSLVMGAVSYGAYFCLTLFLSPKLAVVPAIFLAVGVYALCVVAFRVVTYDDVAMLPKGEKLARLLRLRPSGQPRHLK</sequence>
<comment type="subcellular location">
    <subcellularLocation>
        <location evidence="1">Cell membrane</location>
        <topology evidence="1">Multi-pass membrane protein</topology>
    </subcellularLocation>
</comment>
<feature type="transmembrane region" description="Helical" evidence="6">
    <location>
        <begin position="328"/>
        <end position="349"/>
    </location>
</feature>
<protein>
    <submittedName>
        <fullName evidence="7">Polysaccharide biosynthesis protein</fullName>
    </submittedName>
</protein>
<name>A0A9D1YCP1_9FIRM</name>
<evidence type="ECO:0000256" key="1">
    <source>
        <dbReference type="ARBA" id="ARBA00004651"/>
    </source>
</evidence>
<feature type="transmembrane region" description="Helical" evidence="6">
    <location>
        <begin position="426"/>
        <end position="445"/>
    </location>
</feature>
<dbReference type="CDD" id="cd13124">
    <property type="entry name" value="MATE_SpoVB_like"/>
    <property type="match status" value="1"/>
</dbReference>
<keyword evidence="3 6" id="KW-0812">Transmembrane</keyword>
<feature type="transmembrane region" description="Helical" evidence="6">
    <location>
        <begin position="457"/>
        <end position="479"/>
    </location>
</feature>
<evidence type="ECO:0000256" key="2">
    <source>
        <dbReference type="ARBA" id="ARBA00022475"/>
    </source>
</evidence>
<feature type="transmembrane region" description="Helical" evidence="6">
    <location>
        <begin position="9"/>
        <end position="32"/>
    </location>
</feature>
<keyword evidence="4 6" id="KW-1133">Transmembrane helix</keyword>
<keyword evidence="5 6" id="KW-0472">Membrane</keyword>
<accession>A0A9D1YCP1</accession>
<dbReference type="InterPro" id="IPR024923">
    <property type="entry name" value="PG_synth_SpoVB"/>
</dbReference>
<dbReference type="Pfam" id="PF01943">
    <property type="entry name" value="Polysacc_synt"/>
    <property type="match status" value="1"/>
</dbReference>
<feature type="transmembrane region" description="Helical" evidence="6">
    <location>
        <begin position="157"/>
        <end position="179"/>
    </location>
</feature>
<feature type="transmembrane region" description="Helical" evidence="6">
    <location>
        <begin position="298"/>
        <end position="316"/>
    </location>
</feature>
<feature type="transmembrane region" description="Helical" evidence="6">
    <location>
        <begin position="238"/>
        <end position="258"/>
    </location>
</feature>
<evidence type="ECO:0000313" key="7">
    <source>
        <dbReference type="EMBL" id="HIY26300.1"/>
    </source>
</evidence>
<feature type="transmembrane region" description="Helical" evidence="6">
    <location>
        <begin position="44"/>
        <end position="69"/>
    </location>
</feature>
<reference evidence="7" key="1">
    <citation type="journal article" date="2021" name="PeerJ">
        <title>Extensive microbial diversity within the chicken gut microbiome revealed by metagenomics and culture.</title>
        <authorList>
            <person name="Gilroy R."/>
            <person name="Ravi A."/>
            <person name="Getino M."/>
            <person name="Pursley I."/>
            <person name="Horton D.L."/>
            <person name="Alikhan N.F."/>
            <person name="Baker D."/>
            <person name="Gharbi K."/>
            <person name="Hall N."/>
            <person name="Watson M."/>
            <person name="Adriaenssens E.M."/>
            <person name="Foster-Nyarko E."/>
            <person name="Jarju S."/>
            <person name="Secka A."/>
            <person name="Antonio M."/>
            <person name="Oren A."/>
            <person name="Chaudhuri R.R."/>
            <person name="La Ragione R."/>
            <person name="Hildebrand F."/>
            <person name="Pallen M.J."/>
        </authorList>
    </citation>
    <scope>NUCLEOTIDE SEQUENCE</scope>
    <source>
        <strain evidence="7">1282</strain>
    </source>
</reference>
<feature type="transmembrane region" description="Helical" evidence="6">
    <location>
        <begin position="125"/>
        <end position="145"/>
    </location>
</feature>
<gene>
    <name evidence="7" type="ORF">H9838_03900</name>
</gene>
<dbReference type="EMBL" id="DXDU01000063">
    <property type="protein sequence ID" value="HIY26300.1"/>
    <property type="molecule type" value="Genomic_DNA"/>
</dbReference>
<dbReference type="InterPro" id="IPR050833">
    <property type="entry name" value="Poly_Biosynth_Transport"/>
</dbReference>
<feature type="transmembrane region" description="Helical" evidence="6">
    <location>
        <begin position="369"/>
        <end position="390"/>
    </location>
</feature>
<organism evidence="7 8">
    <name type="scientific">Candidatus Acutalibacter pullistercoris</name>
    <dbReference type="NCBI Taxonomy" id="2838418"/>
    <lineage>
        <taxon>Bacteria</taxon>
        <taxon>Bacillati</taxon>
        <taxon>Bacillota</taxon>
        <taxon>Clostridia</taxon>
        <taxon>Eubacteriales</taxon>
        <taxon>Acutalibacteraceae</taxon>
        <taxon>Acutalibacter</taxon>
    </lineage>
</organism>
<dbReference type="Proteomes" id="UP000823915">
    <property type="component" value="Unassembled WGS sequence"/>
</dbReference>